<reference evidence="2 3" key="1">
    <citation type="journal article" date="2015" name="Genome Announc.">
        <title>Complete Genome Sequence of Cupriavidus basilensis 4G11, Isolated from the Oak Ridge Field Research Center Site.</title>
        <authorList>
            <person name="Ray J."/>
            <person name="Waters R.J."/>
            <person name="Skerker J.M."/>
            <person name="Kuehl J.V."/>
            <person name="Price M.N."/>
            <person name="Huang J."/>
            <person name="Chakraborty R."/>
            <person name="Arkin A.P."/>
            <person name="Deutschbauer A."/>
        </authorList>
    </citation>
    <scope>NUCLEOTIDE SEQUENCE [LARGE SCALE GENOMIC DNA]</scope>
    <source>
        <strain evidence="2">4G11</strain>
    </source>
</reference>
<feature type="compositionally biased region" description="Low complexity" evidence="1">
    <location>
        <begin position="14"/>
        <end position="31"/>
    </location>
</feature>
<dbReference type="KEGG" id="cbw:RR42_s2363"/>
<dbReference type="OrthoDB" id="5666689at2"/>
<gene>
    <name evidence="2" type="ORF">RR42_s2363</name>
</gene>
<dbReference type="STRING" id="68895.RR42_s2363"/>
<dbReference type="AlphaFoldDB" id="A0A0C4YN48"/>
<feature type="region of interest" description="Disordered" evidence="1">
    <location>
        <begin position="1"/>
        <end position="50"/>
    </location>
</feature>
<sequence length="172" mass="17378">MKESTVDVSHGIDNGNAGVGVSASASKAKGNSDSRGVSQTNSHVSGRESVTLLSGNDTNILGATLSGGKVIADVGGNLNIASRQDTEETRARQESISGGFSISQGGGSASFSASNGSYANVSEQAGIHAERATLTRPRKHTPPAGASHLPATPPPQPQPIQNLAKFSAESID</sequence>
<feature type="region of interest" description="Disordered" evidence="1">
    <location>
        <begin position="78"/>
        <end position="172"/>
    </location>
</feature>
<dbReference type="RefSeq" id="WP_043355931.1">
    <property type="nucleotide sequence ID" value="NZ_CP010537.1"/>
</dbReference>
<evidence type="ECO:0000256" key="1">
    <source>
        <dbReference type="SAM" id="MobiDB-lite"/>
    </source>
</evidence>
<proteinExistence type="predicted"/>
<organism evidence="2 3">
    <name type="scientific">Cupriavidus basilensis</name>
    <dbReference type="NCBI Taxonomy" id="68895"/>
    <lineage>
        <taxon>Bacteria</taxon>
        <taxon>Pseudomonadati</taxon>
        <taxon>Pseudomonadota</taxon>
        <taxon>Betaproteobacteria</taxon>
        <taxon>Burkholderiales</taxon>
        <taxon>Burkholderiaceae</taxon>
        <taxon>Cupriavidus</taxon>
    </lineage>
</organism>
<feature type="compositionally biased region" description="Low complexity" evidence="1">
    <location>
        <begin position="95"/>
        <end position="117"/>
    </location>
</feature>
<dbReference type="InterPro" id="IPR025157">
    <property type="entry name" value="Hemagglutinin_rpt"/>
</dbReference>
<keyword evidence="3" id="KW-1185">Reference proteome</keyword>
<evidence type="ECO:0000313" key="3">
    <source>
        <dbReference type="Proteomes" id="UP000031843"/>
    </source>
</evidence>
<evidence type="ECO:0000313" key="2">
    <source>
        <dbReference type="EMBL" id="AJG23945.1"/>
    </source>
</evidence>
<dbReference type="GO" id="GO:0003824">
    <property type="term" value="F:catalytic activity"/>
    <property type="evidence" value="ECO:0007669"/>
    <property type="project" value="UniProtKB-ARBA"/>
</dbReference>
<accession>A0A0C4YN48</accession>
<name>A0A0C4YN48_9BURK</name>
<feature type="compositionally biased region" description="Polar residues" evidence="1">
    <location>
        <begin position="33"/>
        <end position="44"/>
    </location>
</feature>
<feature type="compositionally biased region" description="Basic and acidic residues" evidence="1">
    <location>
        <begin position="84"/>
        <end position="93"/>
    </location>
</feature>
<dbReference type="EMBL" id="CP010537">
    <property type="protein sequence ID" value="AJG23945.1"/>
    <property type="molecule type" value="Genomic_DNA"/>
</dbReference>
<dbReference type="Proteomes" id="UP000031843">
    <property type="component" value="Chromosome secondary"/>
</dbReference>
<dbReference type="Pfam" id="PF13332">
    <property type="entry name" value="Fil_haemagg_2"/>
    <property type="match status" value="1"/>
</dbReference>
<protein>
    <submittedName>
        <fullName evidence="2">Hemolysin</fullName>
    </submittedName>
</protein>